<protein>
    <submittedName>
        <fullName evidence="1">Uncharacterized protein</fullName>
    </submittedName>
</protein>
<evidence type="ECO:0000313" key="1">
    <source>
        <dbReference type="EMBL" id="DAA34549.1"/>
    </source>
</evidence>
<proteinExistence type="evidence at transcript level"/>
<name>F0J9R1_AMBVA</name>
<sequence>HNLFFTQSSCHFDSFYAIFGPTRAEKGRRLHTNRVEHIACTFTHKVHCAKSTSPPLSLALLRSDMSAKQQRQQSQLTRWTDASTETVTEKVKRACNIRCIHLTRKTKKRKFNTPTGTTHGLYIWQR</sequence>
<dbReference type="AlphaFoldDB" id="F0J9R1"/>
<feature type="non-terminal residue" evidence="1">
    <location>
        <position position="126"/>
    </location>
</feature>
<dbReference type="EMBL" id="BK007612">
    <property type="protein sequence ID" value="DAA34549.1"/>
    <property type="molecule type" value="mRNA"/>
</dbReference>
<reference evidence="1" key="1">
    <citation type="journal article" date="2011" name="BMC Genomics">
        <title>A further insight into the sialome of the tropical bont tick, Amblyomma variegatum.</title>
        <authorList>
            <person name="Ribeiro J.M."/>
            <person name="Anderson J.M."/>
            <person name="Manoukis N.C."/>
            <person name="Meng Z."/>
            <person name="Francishetti I.M."/>
        </authorList>
    </citation>
    <scope>NUCLEOTIDE SEQUENCE</scope>
    <source>
        <strain evidence="1">Amvar-89</strain>
        <tissue evidence="1">Salivary gland</tissue>
    </source>
</reference>
<organism evidence="1">
    <name type="scientific">Amblyomma variegatum</name>
    <name type="common">Tropical bont tick</name>
    <dbReference type="NCBI Taxonomy" id="34610"/>
    <lineage>
        <taxon>Eukaryota</taxon>
        <taxon>Metazoa</taxon>
        <taxon>Ecdysozoa</taxon>
        <taxon>Arthropoda</taxon>
        <taxon>Chelicerata</taxon>
        <taxon>Arachnida</taxon>
        <taxon>Acari</taxon>
        <taxon>Parasitiformes</taxon>
        <taxon>Ixodida</taxon>
        <taxon>Ixodoidea</taxon>
        <taxon>Ixodidae</taxon>
        <taxon>Amblyomminae</taxon>
        <taxon>Amblyomma</taxon>
    </lineage>
</organism>
<accession>F0J9R1</accession>
<feature type="non-terminal residue" evidence="1">
    <location>
        <position position="1"/>
    </location>
</feature>